<dbReference type="PANTHER" id="PTHR35174">
    <property type="entry name" value="BLL7171 PROTEIN-RELATED"/>
    <property type="match status" value="1"/>
</dbReference>
<dbReference type="AlphaFoldDB" id="A0A3N0EQ05"/>
<sequence length="113" mass="12335">MKEFVLIFRNSADPHTNPSPEQIRERMNWLGSIAAQNKLADKGNRLSADEAKTVKPDNVVTDGPYTEIKEFISGFMIVKTGSIEEAVELAKSNPILKAGGNVEVRAVLPTPGK</sequence>
<feature type="domain" description="YCII-related" evidence="2">
    <location>
        <begin position="48"/>
        <end position="109"/>
    </location>
</feature>
<dbReference type="Pfam" id="PF03795">
    <property type="entry name" value="YCII"/>
    <property type="match status" value="1"/>
</dbReference>
<evidence type="ECO:0000313" key="4">
    <source>
        <dbReference type="Proteomes" id="UP000267469"/>
    </source>
</evidence>
<dbReference type="RefSeq" id="WP_123215350.1">
    <property type="nucleotide sequence ID" value="NZ_RJTM01000035.1"/>
</dbReference>
<dbReference type="Proteomes" id="UP000267469">
    <property type="component" value="Unassembled WGS sequence"/>
</dbReference>
<evidence type="ECO:0000259" key="2">
    <source>
        <dbReference type="Pfam" id="PF03795"/>
    </source>
</evidence>
<dbReference type="OrthoDB" id="7782105at2"/>
<comment type="similarity">
    <text evidence="1">Belongs to the YciI family.</text>
</comment>
<evidence type="ECO:0000256" key="1">
    <source>
        <dbReference type="ARBA" id="ARBA00007689"/>
    </source>
</evidence>
<reference evidence="3 4" key="1">
    <citation type="submission" date="2018-10" db="EMBL/GenBank/DDBJ databases">
        <title>Sinomicrobium pectinilyticum sp. nov., a pectinase-producing bacterium isolated from alkaline and saline soil, and emended description of the genus Sinomicrobium.</title>
        <authorList>
            <person name="Cheng B."/>
            <person name="Li C."/>
            <person name="Lai Q."/>
            <person name="Du M."/>
            <person name="Shao Z."/>
            <person name="Xu P."/>
            <person name="Yang C."/>
        </authorList>
    </citation>
    <scope>NUCLEOTIDE SEQUENCE [LARGE SCALE GENOMIC DNA]</scope>
    <source>
        <strain evidence="3 4">5DNS001</strain>
    </source>
</reference>
<keyword evidence="4" id="KW-1185">Reference proteome</keyword>
<dbReference type="EMBL" id="RJTM01000035">
    <property type="protein sequence ID" value="RNL89913.1"/>
    <property type="molecule type" value="Genomic_DNA"/>
</dbReference>
<accession>A0A3N0EQ05</accession>
<dbReference type="SUPFAM" id="SSF54909">
    <property type="entry name" value="Dimeric alpha+beta barrel"/>
    <property type="match status" value="1"/>
</dbReference>
<comment type="caution">
    <text evidence="3">The sequence shown here is derived from an EMBL/GenBank/DDBJ whole genome shotgun (WGS) entry which is preliminary data.</text>
</comment>
<evidence type="ECO:0000313" key="3">
    <source>
        <dbReference type="EMBL" id="RNL89913.1"/>
    </source>
</evidence>
<proteinExistence type="inferred from homology"/>
<dbReference type="Gene3D" id="3.30.70.1060">
    <property type="entry name" value="Dimeric alpha+beta barrel"/>
    <property type="match status" value="1"/>
</dbReference>
<dbReference type="InterPro" id="IPR011008">
    <property type="entry name" value="Dimeric_a/b-barrel"/>
</dbReference>
<gene>
    <name evidence="3" type="ORF">ED312_07085</name>
</gene>
<name>A0A3N0EQ05_SINP1</name>
<dbReference type="InterPro" id="IPR005545">
    <property type="entry name" value="YCII"/>
</dbReference>
<organism evidence="3 4">
    <name type="scientific">Sinomicrobium pectinilyticum</name>
    <dbReference type="NCBI Taxonomy" id="1084421"/>
    <lineage>
        <taxon>Bacteria</taxon>
        <taxon>Pseudomonadati</taxon>
        <taxon>Bacteroidota</taxon>
        <taxon>Flavobacteriia</taxon>
        <taxon>Flavobacteriales</taxon>
        <taxon>Flavobacteriaceae</taxon>
        <taxon>Sinomicrobium</taxon>
    </lineage>
</organism>
<protein>
    <submittedName>
        <fullName evidence="3">Transcription initiation protein</fullName>
    </submittedName>
</protein>